<feature type="transmembrane region" description="Helical" evidence="7">
    <location>
        <begin position="86"/>
        <end position="108"/>
    </location>
</feature>
<evidence type="ECO:0000256" key="5">
    <source>
        <dbReference type="ARBA" id="ARBA00023136"/>
    </source>
</evidence>
<dbReference type="EMBL" id="JXQG01000070">
    <property type="protein sequence ID" value="KKZ10945.1"/>
    <property type="molecule type" value="Genomic_DNA"/>
</dbReference>
<evidence type="ECO:0000256" key="3">
    <source>
        <dbReference type="ARBA" id="ARBA00022692"/>
    </source>
</evidence>
<dbReference type="Gene3D" id="1.10.3470.10">
    <property type="entry name" value="ABC transporter involved in vitamin B12 uptake, BtuC"/>
    <property type="match status" value="1"/>
</dbReference>
<evidence type="ECO:0000256" key="6">
    <source>
        <dbReference type="RuleBase" id="RU003943"/>
    </source>
</evidence>
<feature type="transmembrane region" description="Helical" evidence="7">
    <location>
        <begin position="128"/>
        <end position="150"/>
    </location>
</feature>
<dbReference type="InterPro" id="IPR001626">
    <property type="entry name" value="ABC_TroCD"/>
</dbReference>
<name>A0A0G2J468_9SYNE</name>
<evidence type="ECO:0000313" key="8">
    <source>
        <dbReference type="EMBL" id="KKZ10945.1"/>
    </source>
</evidence>
<reference evidence="8 9" key="1">
    <citation type="submission" date="2015-01" db="EMBL/GenBank/DDBJ databases">
        <title>Lifestyle Evolution in Cyanobacterial Symbionts of Sponges.</title>
        <authorList>
            <person name="Burgsdorf I."/>
            <person name="Slaby B.M."/>
            <person name="Handley K.M."/>
            <person name="Haber M."/>
            <person name="Blom J."/>
            <person name="Marshall C.W."/>
            <person name="Gilbert J.A."/>
            <person name="Hentschel U."/>
            <person name="Steindler L."/>
        </authorList>
    </citation>
    <scope>NUCLEOTIDE SEQUENCE [LARGE SCALE GENOMIC DNA]</scope>
    <source>
        <strain evidence="8">SP3</strain>
    </source>
</reference>
<dbReference type="PANTHER" id="PTHR30477:SF13">
    <property type="entry name" value="IRON TRANSPORT SYSTEM MEMBRANE PROTEIN HI_0360-RELATED"/>
    <property type="match status" value="1"/>
</dbReference>
<keyword evidence="3 6" id="KW-0812">Transmembrane</keyword>
<dbReference type="Pfam" id="PF00950">
    <property type="entry name" value="ABC-3"/>
    <property type="match status" value="1"/>
</dbReference>
<comment type="similarity">
    <text evidence="2 6">Belongs to the ABC-3 integral membrane protein family.</text>
</comment>
<evidence type="ECO:0000313" key="9">
    <source>
        <dbReference type="Proteomes" id="UP000035067"/>
    </source>
</evidence>
<accession>A0A0G2J468</accession>
<comment type="caution">
    <text evidence="8">The sequence shown here is derived from an EMBL/GenBank/DDBJ whole genome shotgun (WGS) entry which is preliminary data.</text>
</comment>
<dbReference type="PANTHER" id="PTHR30477">
    <property type="entry name" value="ABC-TRANSPORTER METAL-BINDING PROTEIN"/>
    <property type="match status" value="1"/>
</dbReference>
<dbReference type="PATRIC" id="fig|1604020.3.peg.1922"/>
<dbReference type="GO" id="GO:0043190">
    <property type="term" value="C:ATP-binding cassette (ABC) transporter complex"/>
    <property type="evidence" value="ECO:0007669"/>
    <property type="project" value="InterPro"/>
</dbReference>
<dbReference type="AlphaFoldDB" id="A0A0G2J468"/>
<evidence type="ECO:0000256" key="7">
    <source>
        <dbReference type="SAM" id="Phobius"/>
    </source>
</evidence>
<comment type="subcellular location">
    <subcellularLocation>
        <location evidence="6">Cell membrane</location>
        <topology evidence="6">Multi-pass membrane protein</topology>
    </subcellularLocation>
    <subcellularLocation>
        <location evidence="1">Membrane</location>
        <topology evidence="1">Multi-pass membrane protein</topology>
    </subcellularLocation>
</comment>
<gene>
    <name evidence="8" type="ORF">TE42_09115</name>
</gene>
<sequence length="257" mass="25710">MSWWISPLLLALLTGALCPISGALLIVQGRVMQANLISHAVLPGLALAVAFGLPPSLGGSLSGLLGALVAERLLGGSRQNTTNHGAVMNTVLAGFLGLGVLLIPLLGIRVDLEATLFGDLLLTQPADLLQAGGGLLLQGLFFTACYRPLVFLSVDPMGAAASGLPLRALKLALAGITAFVIVSSMAAVGVVLVIGLMCAPALLGLAGAVSLRQAVLRASAAGMVLSVGGFLLALLLNLPPGPLIGVLCVGALVAPRG</sequence>
<keyword evidence="4 7" id="KW-1133">Transmembrane helix</keyword>
<dbReference type="SUPFAM" id="SSF81345">
    <property type="entry name" value="ABC transporter involved in vitamin B12 uptake, BtuC"/>
    <property type="match status" value="1"/>
</dbReference>
<dbReference type="GO" id="GO:0010043">
    <property type="term" value="P:response to zinc ion"/>
    <property type="evidence" value="ECO:0007669"/>
    <property type="project" value="TreeGrafter"/>
</dbReference>
<evidence type="ECO:0000256" key="1">
    <source>
        <dbReference type="ARBA" id="ARBA00004141"/>
    </source>
</evidence>
<dbReference type="InterPro" id="IPR037294">
    <property type="entry name" value="ABC_BtuC-like"/>
</dbReference>
<proteinExistence type="inferred from homology"/>
<evidence type="ECO:0000256" key="2">
    <source>
        <dbReference type="ARBA" id="ARBA00008034"/>
    </source>
</evidence>
<feature type="transmembrane region" description="Helical" evidence="7">
    <location>
        <begin position="214"/>
        <end position="236"/>
    </location>
</feature>
<dbReference type="GO" id="GO:0055085">
    <property type="term" value="P:transmembrane transport"/>
    <property type="evidence" value="ECO:0007669"/>
    <property type="project" value="InterPro"/>
</dbReference>
<organism evidence="8 9">
    <name type="scientific">Candidatus Synechococcus spongiarum SP3</name>
    <dbReference type="NCBI Taxonomy" id="1604020"/>
    <lineage>
        <taxon>Bacteria</taxon>
        <taxon>Bacillati</taxon>
        <taxon>Cyanobacteriota</taxon>
        <taxon>Cyanophyceae</taxon>
        <taxon>Synechococcales</taxon>
        <taxon>Synechococcaceae</taxon>
        <taxon>Synechococcus</taxon>
    </lineage>
</organism>
<protein>
    <submittedName>
        <fullName evidence="8">Manganese ABC transporter</fullName>
    </submittedName>
</protein>
<dbReference type="Proteomes" id="UP000035067">
    <property type="component" value="Unassembled WGS sequence"/>
</dbReference>
<keyword evidence="5 7" id="KW-0472">Membrane</keyword>
<keyword evidence="6" id="KW-0813">Transport</keyword>
<feature type="transmembrane region" description="Helical" evidence="7">
    <location>
        <begin position="171"/>
        <end position="202"/>
    </location>
</feature>
<evidence type="ECO:0000256" key="4">
    <source>
        <dbReference type="ARBA" id="ARBA00022989"/>
    </source>
</evidence>
<feature type="transmembrane region" description="Helical" evidence="7">
    <location>
        <begin position="46"/>
        <end position="74"/>
    </location>
</feature>